<dbReference type="PANTHER" id="PTHR12815:SF47">
    <property type="entry name" value="TRANSLOCATION AND ASSEMBLY MODULE SUBUNIT TAMA"/>
    <property type="match status" value="1"/>
</dbReference>
<dbReference type="PROSITE" id="PS51779">
    <property type="entry name" value="POTRA"/>
    <property type="match status" value="2"/>
</dbReference>
<keyword evidence="5" id="KW-0677">Repeat</keyword>
<evidence type="ECO:0000256" key="5">
    <source>
        <dbReference type="ARBA" id="ARBA00022737"/>
    </source>
</evidence>
<dbReference type="InterPro" id="IPR000184">
    <property type="entry name" value="Bac_surfAg_D15"/>
</dbReference>
<keyword evidence="4 9" id="KW-0732">Signal</keyword>
<evidence type="ECO:0000256" key="7">
    <source>
        <dbReference type="ARBA" id="ARBA00023237"/>
    </source>
</evidence>
<sequence length="840" mass="94713">MKILKYSTCILFFLSFFLLPTTAVFAQKTNVEYGAVEELEIGGIEVIGIFFSDPTAIKSVAGLKVGQTIKIPGTDITKAMRNLWKLRLFDDVRITQDKRIGNIVFLSIHLMERARLANWSYRGVKQGTHDDLNDIIKPFLIKGQVAGAAMQNNAKNAIQKYFIEKGFLDVSVRVSEEPTSDRTNAVNLIFDIDTKDKIKIDHITFVGNTEVKDKKLRKLMKKTKAKAALLKKSKFVESDFENDKQAIIDYYHTLGFRDAAVVNDSLWRNKDGELNLSMKIDEGDKYYFGNITWKGNTIHESDALSKVLGIRKGEVYNEKLLDSRLRFSIDGRDVSSIYLDDGYLFFTVEPTEISVRNDTIDLEMRIFEGPQATIDEVIIKGNTRTHEHVIRRELRTQPGQKFSRSDIIRSQRQIIALGYFNPEKLGIETPVDQTNGTVDIIYEVEERPSDQLELSAGWGGFGRSKVIGTLGVTFNNFSLRNIFNKDAWSPLPQGDGQRLSIRAQTNGDFFQSYNFSFTEPWLGGKRPNSFTLGGVLTKFNQEYFQGGRLAIGRAFIGLGSRLKWPDDNFVSNTTLNLEYLNLVDYSTGDFRDMNGNVISNGFFNNFSISQTIARSTINEPTFPRSGSSISLTLQATLPYTTLFGRSFNPTDPQSKYRFVEYHKWRLDAEWYTPIVGKLVLKTAAKMGYLGYYNKKIGAPPFERFEVGGDGLSNQQFGITGKDILSMRGYEVDDIPANASGGATVFNKFTAEIRYPLSLNPSSTVFGLLFLEGGNAWKTFDDYNPFDLKRSAGVGVRAYLPMFGLLGFDFGYGWDNQAKINAGAKWSEFGNFNIILGFEPD</sequence>
<evidence type="ECO:0000256" key="3">
    <source>
        <dbReference type="ARBA" id="ARBA00022692"/>
    </source>
</evidence>
<dbReference type="InterPro" id="IPR034746">
    <property type="entry name" value="POTRA"/>
</dbReference>
<dbReference type="Pfam" id="PF07244">
    <property type="entry name" value="POTRA"/>
    <property type="match status" value="3"/>
</dbReference>
<feature type="chain" id="PRO_5039227809" description="Outer membrane protein assembly factor BamA" evidence="9">
    <location>
        <begin position="27"/>
        <end position="840"/>
    </location>
</feature>
<organism evidence="11 12">
    <name type="scientific">Candidatus Opimibacter skivensis</name>
    <dbReference type="NCBI Taxonomy" id="2982028"/>
    <lineage>
        <taxon>Bacteria</taxon>
        <taxon>Pseudomonadati</taxon>
        <taxon>Bacteroidota</taxon>
        <taxon>Saprospiria</taxon>
        <taxon>Saprospirales</taxon>
        <taxon>Saprospiraceae</taxon>
        <taxon>Candidatus Opimibacter</taxon>
    </lineage>
</organism>
<evidence type="ECO:0000313" key="12">
    <source>
        <dbReference type="Proteomes" id="UP000808337"/>
    </source>
</evidence>
<evidence type="ECO:0000256" key="9">
    <source>
        <dbReference type="SAM" id="SignalP"/>
    </source>
</evidence>
<comment type="caution">
    <text evidence="11">The sequence shown here is derived from an EMBL/GenBank/DDBJ whole genome shotgun (WGS) entry which is preliminary data.</text>
</comment>
<feature type="domain" description="POTRA" evidence="10">
    <location>
        <begin position="372"/>
        <end position="447"/>
    </location>
</feature>
<dbReference type="Gene3D" id="2.40.160.50">
    <property type="entry name" value="membrane protein fhac: a member of the omp85/tpsb transporter family"/>
    <property type="match status" value="1"/>
</dbReference>
<dbReference type="Pfam" id="PF01103">
    <property type="entry name" value="Omp85"/>
    <property type="match status" value="1"/>
</dbReference>
<name>A0A9D7SXZ8_9BACT</name>
<evidence type="ECO:0000256" key="1">
    <source>
        <dbReference type="ARBA" id="ARBA00004370"/>
    </source>
</evidence>
<evidence type="ECO:0000259" key="10">
    <source>
        <dbReference type="PROSITE" id="PS51779"/>
    </source>
</evidence>
<dbReference type="Proteomes" id="UP000808337">
    <property type="component" value="Unassembled WGS sequence"/>
</dbReference>
<dbReference type="EMBL" id="JADKGY010000025">
    <property type="protein sequence ID" value="MBK9983735.1"/>
    <property type="molecule type" value="Genomic_DNA"/>
</dbReference>
<dbReference type="InterPro" id="IPR039910">
    <property type="entry name" value="D15-like"/>
</dbReference>
<reference evidence="11 12" key="1">
    <citation type="submission" date="2020-10" db="EMBL/GenBank/DDBJ databases">
        <title>Connecting structure to function with the recovery of over 1000 high-quality activated sludge metagenome-assembled genomes encoding full-length rRNA genes using long-read sequencing.</title>
        <authorList>
            <person name="Singleton C.M."/>
            <person name="Petriglieri F."/>
            <person name="Kristensen J.M."/>
            <person name="Kirkegaard R.H."/>
            <person name="Michaelsen T.Y."/>
            <person name="Andersen M.H."/>
            <person name="Karst S.M."/>
            <person name="Dueholm M.S."/>
            <person name="Nielsen P.H."/>
            <person name="Albertsen M."/>
        </authorList>
    </citation>
    <scope>NUCLEOTIDE SEQUENCE [LARGE SCALE GENOMIC DNA]</scope>
    <source>
        <strain evidence="11">Ribe_18-Q3-R11-54_MAXAC.273</strain>
    </source>
</reference>
<feature type="signal peptide" evidence="9">
    <location>
        <begin position="1"/>
        <end position="26"/>
    </location>
</feature>
<evidence type="ECO:0000256" key="6">
    <source>
        <dbReference type="ARBA" id="ARBA00023136"/>
    </source>
</evidence>
<dbReference type="GO" id="GO:0071709">
    <property type="term" value="P:membrane assembly"/>
    <property type="evidence" value="ECO:0007669"/>
    <property type="project" value="InterPro"/>
</dbReference>
<accession>A0A9D7SXZ8</accession>
<dbReference type="PANTHER" id="PTHR12815">
    <property type="entry name" value="SORTING AND ASSEMBLY MACHINERY SAMM50 PROTEIN FAMILY MEMBER"/>
    <property type="match status" value="1"/>
</dbReference>
<keyword evidence="3" id="KW-0812">Transmembrane</keyword>
<proteinExistence type="predicted"/>
<evidence type="ECO:0000256" key="2">
    <source>
        <dbReference type="ARBA" id="ARBA00022452"/>
    </source>
</evidence>
<comment type="subcellular location">
    <subcellularLocation>
        <location evidence="1">Membrane</location>
    </subcellularLocation>
</comment>
<dbReference type="GO" id="GO:0009279">
    <property type="term" value="C:cell outer membrane"/>
    <property type="evidence" value="ECO:0007669"/>
    <property type="project" value="UniProtKB-UniRule"/>
</dbReference>
<dbReference type="PIRSF" id="PIRSF006076">
    <property type="entry name" value="OM_assembly_OMP85"/>
    <property type="match status" value="1"/>
</dbReference>
<dbReference type="NCBIfam" id="TIGR03303">
    <property type="entry name" value="OM_YaeT"/>
    <property type="match status" value="1"/>
</dbReference>
<keyword evidence="7" id="KW-0998">Cell outer membrane</keyword>
<dbReference type="InterPro" id="IPR010827">
    <property type="entry name" value="BamA/TamA_POTRA"/>
</dbReference>
<keyword evidence="6" id="KW-0472">Membrane</keyword>
<keyword evidence="2" id="KW-1134">Transmembrane beta strand</keyword>
<dbReference type="Gene3D" id="3.10.20.310">
    <property type="entry name" value="membrane protein fhac"/>
    <property type="match status" value="4"/>
</dbReference>
<protein>
    <recommendedName>
        <fullName evidence="8">Outer membrane protein assembly factor BamA</fullName>
    </recommendedName>
</protein>
<evidence type="ECO:0000256" key="8">
    <source>
        <dbReference type="NCBIfam" id="TIGR03303"/>
    </source>
</evidence>
<evidence type="ECO:0000256" key="4">
    <source>
        <dbReference type="ARBA" id="ARBA00022729"/>
    </source>
</evidence>
<feature type="domain" description="POTRA" evidence="10">
    <location>
        <begin position="198"/>
        <end position="283"/>
    </location>
</feature>
<gene>
    <name evidence="11" type="primary">bamA</name>
    <name evidence="11" type="ORF">IPP15_15425</name>
</gene>
<evidence type="ECO:0000313" key="11">
    <source>
        <dbReference type="EMBL" id="MBK9983735.1"/>
    </source>
</evidence>
<dbReference type="InterPro" id="IPR023707">
    <property type="entry name" value="OM_assembly_BamA"/>
</dbReference>
<dbReference type="AlphaFoldDB" id="A0A9D7SXZ8"/>